<feature type="region of interest" description="Disordered" evidence="1">
    <location>
        <begin position="267"/>
        <end position="292"/>
    </location>
</feature>
<reference evidence="3" key="1">
    <citation type="journal article" date="2017" name="Genome Biol.">
        <title>Comparative genomics reveals high biological diversity and specific adaptations in the industrially and medically important fungal genus Aspergillus.</title>
        <authorList>
            <person name="de Vries R.P."/>
            <person name="Riley R."/>
            <person name="Wiebenga A."/>
            <person name="Aguilar-Osorio G."/>
            <person name="Amillis S."/>
            <person name="Uchima C.A."/>
            <person name="Anderluh G."/>
            <person name="Asadollahi M."/>
            <person name="Askin M."/>
            <person name="Barry K."/>
            <person name="Battaglia E."/>
            <person name="Bayram O."/>
            <person name="Benocci T."/>
            <person name="Braus-Stromeyer S.A."/>
            <person name="Caldana C."/>
            <person name="Canovas D."/>
            <person name="Cerqueira G.C."/>
            <person name="Chen F."/>
            <person name="Chen W."/>
            <person name="Choi C."/>
            <person name="Clum A."/>
            <person name="Dos Santos R.A."/>
            <person name="Damasio A.R."/>
            <person name="Diallinas G."/>
            <person name="Emri T."/>
            <person name="Fekete E."/>
            <person name="Flipphi M."/>
            <person name="Freyberg S."/>
            <person name="Gallo A."/>
            <person name="Gournas C."/>
            <person name="Habgood R."/>
            <person name="Hainaut M."/>
            <person name="Harispe M.L."/>
            <person name="Henrissat B."/>
            <person name="Hilden K.S."/>
            <person name="Hope R."/>
            <person name="Hossain A."/>
            <person name="Karabika E."/>
            <person name="Karaffa L."/>
            <person name="Karanyi Z."/>
            <person name="Krasevec N."/>
            <person name="Kuo A."/>
            <person name="Kusch H."/>
            <person name="LaButti K."/>
            <person name="Lagendijk E.L."/>
            <person name="Lapidus A."/>
            <person name="Levasseur A."/>
            <person name="Lindquist E."/>
            <person name="Lipzen A."/>
            <person name="Logrieco A.F."/>
            <person name="MacCabe A."/>
            <person name="Maekelae M.R."/>
            <person name="Malavazi I."/>
            <person name="Melin P."/>
            <person name="Meyer V."/>
            <person name="Mielnichuk N."/>
            <person name="Miskei M."/>
            <person name="Molnar A.P."/>
            <person name="Mule G."/>
            <person name="Ngan C.Y."/>
            <person name="Orejas M."/>
            <person name="Orosz E."/>
            <person name="Ouedraogo J.P."/>
            <person name="Overkamp K.M."/>
            <person name="Park H.-S."/>
            <person name="Perrone G."/>
            <person name="Piumi F."/>
            <person name="Punt P.J."/>
            <person name="Ram A.F."/>
            <person name="Ramon A."/>
            <person name="Rauscher S."/>
            <person name="Record E."/>
            <person name="Riano-Pachon D.M."/>
            <person name="Robert V."/>
            <person name="Roehrig J."/>
            <person name="Ruller R."/>
            <person name="Salamov A."/>
            <person name="Salih N.S."/>
            <person name="Samson R.A."/>
            <person name="Sandor E."/>
            <person name="Sanguinetti M."/>
            <person name="Schuetze T."/>
            <person name="Sepcic K."/>
            <person name="Shelest E."/>
            <person name="Sherlock G."/>
            <person name="Sophianopoulou V."/>
            <person name="Squina F.M."/>
            <person name="Sun H."/>
            <person name="Susca A."/>
            <person name="Todd R.B."/>
            <person name="Tsang A."/>
            <person name="Unkles S.E."/>
            <person name="van de Wiele N."/>
            <person name="van Rossen-Uffink D."/>
            <person name="Oliveira J.V."/>
            <person name="Vesth T.C."/>
            <person name="Visser J."/>
            <person name="Yu J.-H."/>
            <person name="Zhou M."/>
            <person name="Andersen M.R."/>
            <person name="Archer D.B."/>
            <person name="Baker S.E."/>
            <person name="Benoit I."/>
            <person name="Brakhage A.A."/>
            <person name="Braus G.H."/>
            <person name="Fischer R."/>
            <person name="Frisvad J.C."/>
            <person name="Goldman G.H."/>
            <person name="Houbraken J."/>
            <person name="Oakley B."/>
            <person name="Pocsi I."/>
            <person name="Scazzocchio C."/>
            <person name="Seiboth B."/>
            <person name="vanKuyk P.A."/>
            <person name="Wortman J."/>
            <person name="Dyer P.S."/>
            <person name="Grigoriev I.V."/>
        </authorList>
    </citation>
    <scope>NUCLEOTIDE SEQUENCE [LARGE SCALE GENOMIC DNA]</scope>
    <source>
        <strain evidence="3">CBS 506.65</strain>
    </source>
</reference>
<dbReference type="RefSeq" id="XP_022585652.1">
    <property type="nucleotide sequence ID" value="XM_022721233.1"/>
</dbReference>
<organism evidence="2 3">
    <name type="scientific">Penicilliopsis zonata CBS 506.65</name>
    <dbReference type="NCBI Taxonomy" id="1073090"/>
    <lineage>
        <taxon>Eukaryota</taxon>
        <taxon>Fungi</taxon>
        <taxon>Dikarya</taxon>
        <taxon>Ascomycota</taxon>
        <taxon>Pezizomycotina</taxon>
        <taxon>Eurotiomycetes</taxon>
        <taxon>Eurotiomycetidae</taxon>
        <taxon>Eurotiales</taxon>
        <taxon>Aspergillaceae</taxon>
        <taxon>Penicilliopsis</taxon>
    </lineage>
</organism>
<dbReference type="VEuPathDB" id="FungiDB:ASPZODRAFT_11985"/>
<dbReference type="AlphaFoldDB" id="A0A1L9SV80"/>
<protein>
    <submittedName>
        <fullName evidence="2">Uncharacterized protein</fullName>
    </submittedName>
</protein>
<sequence>MTPRLSNLFPWRNRSQRSPEAAQMLALFHEVVNERNDLDLKLKYALETIKMLQSQIAEYDFLLLQTQSHMLKKRRQKTPEKQHLGNNNEKPPVETHRYHSWIAGIWLCSADTFNYLEELERLWVQGQTQRAINAAFRLLATRRKTDVVNKLRCRLFLSAVYHSCQRYHESEKQLEVVIEMLNEPDFSRPSMIKELAGIARFIQGCNWLATGELQAAYWAFARALHTPGYHDRARDLQKETVNRCAEEGVQPSSGTYSASPFSAESKKADWASAPQSQGSVHSGPAFENVREI</sequence>
<feature type="region of interest" description="Disordered" evidence="1">
    <location>
        <begin position="72"/>
        <end position="91"/>
    </location>
</feature>
<name>A0A1L9SV80_9EURO</name>
<keyword evidence="3" id="KW-1185">Reference proteome</keyword>
<dbReference type="EMBL" id="KV878336">
    <property type="protein sequence ID" value="OJJ51142.1"/>
    <property type="molecule type" value="Genomic_DNA"/>
</dbReference>
<dbReference type="OrthoDB" id="4337177at2759"/>
<evidence type="ECO:0000256" key="1">
    <source>
        <dbReference type="SAM" id="MobiDB-lite"/>
    </source>
</evidence>
<proteinExistence type="predicted"/>
<accession>A0A1L9SV80</accession>
<dbReference type="GeneID" id="34607698"/>
<evidence type="ECO:0000313" key="3">
    <source>
        <dbReference type="Proteomes" id="UP000184188"/>
    </source>
</evidence>
<gene>
    <name evidence="2" type="ORF">ASPZODRAFT_11985</name>
</gene>
<evidence type="ECO:0000313" key="2">
    <source>
        <dbReference type="EMBL" id="OJJ51142.1"/>
    </source>
</evidence>
<dbReference type="Proteomes" id="UP000184188">
    <property type="component" value="Unassembled WGS sequence"/>
</dbReference>